<protein>
    <submittedName>
        <fullName evidence="1">Uncharacterized protein</fullName>
    </submittedName>
</protein>
<dbReference type="VEuPathDB" id="FungiDB:HpaG801666"/>
<evidence type="ECO:0000313" key="1">
    <source>
        <dbReference type="EnsemblProtists" id="HpaP801666"/>
    </source>
</evidence>
<dbReference type="HOGENOM" id="CLU_3128320_0_0_1"/>
<accession>M4B5W6</accession>
<keyword evidence="2" id="KW-1185">Reference proteome</keyword>
<dbReference type="Proteomes" id="UP000011713">
    <property type="component" value="Unassembled WGS sequence"/>
</dbReference>
<proteinExistence type="predicted"/>
<reference evidence="2" key="1">
    <citation type="journal article" date="2010" name="Science">
        <title>Signatures of adaptation to obligate biotrophy in the Hyaloperonospora arabidopsidis genome.</title>
        <authorList>
            <person name="Baxter L."/>
            <person name="Tripathy S."/>
            <person name="Ishaque N."/>
            <person name="Boot N."/>
            <person name="Cabral A."/>
            <person name="Kemen E."/>
            <person name="Thines M."/>
            <person name="Ah-Fong A."/>
            <person name="Anderson R."/>
            <person name="Badejoko W."/>
            <person name="Bittner-Eddy P."/>
            <person name="Boore J.L."/>
            <person name="Chibucos M.C."/>
            <person name="Coates M."/>
            <person name="Dehal P."/>
            <person name="Delehaunty K."/>
            <person name="Dong S."/>
            <person name="Downton P."/>
            <person name="Dumas B."/>
            <person name="Fabro G."/>
            <person name="Fronick C."/>
            <person name="Fuerstenberg S.I."/>
            <person name="Fulton L."/>
            <person name="Gaulin E."/>
            <person name="Govers F."/>
            <person name="Hughes L."/>
            <person name="Humphray S."/>
            <person name="Jiang R.H."/>
            <person name="Judelson H."/>
            <person name="Kamoun S."/>
            <person name="Kyung K."/>
            <person name="Meijer H."/>
            <person name="Minx P."/>
            <person name="Morris P."/>
            <person name="Nelson J."/>
            <person name="Phuntumart V."/>
            <person name="Qutob D."/>
            <person name="Rehmany A."/>
            <person name="Rougon-Cardoso A."/>
            <person name="Ryden P."/>
            <person name="Torto-Alalibo T."/>
            <person name="Studholme D."/>
            <person name="Wang Y."/>
            <person name="Win J."/>
            <person name="Wood J."/>
            <person name="Clifton S.W."/>
            <person name="Rogers J."/>
            <person name="Van den Ackerveken G."/>
            <person name="Jones J.D."/>
            <person name="McDowell J.M."/>
            <person name="Beynon J."/>
            <person name="Tyler B.M."/>
        </authorList>
    </citation>
    <scope>NUCLEOTIDE SEQUENCE [LARGE SCALE GENOMIC DNA]</scope>
    <source>
        <strain evidence="2">Emoy2</strain>
    </source>
</reference>
<evidence type="ECO:0000313" key="2">
    <source>
        <dbReference type="Proteomes" id="UP000011713"/>
    </source>
</evidence>
<sequence length="50" mass="5480">MHCQPHKRLNTRCTTWMTGTMAGLRRKEGGLAISNLRAEVLALAAVTASR</sequence>
<dbReference type="InParanoid" id="M4B5W6"/>
<name>M4B5W6_HYAAE</name>
<dbReference type="EMBL" id="JH598461">
    <property type="status" value="NOT_ANNOTATED_CDS"/>
    <property type="molecule type" value="Genomic_DNA"/>
</dbReference>
<organism evidence="1 2">
    <name type="scientific">Hyaloperonospora arabidopsidis (strain Emoy2)</name>
    <name type="common">Downy mildew agent</name>
    <name type="synonym">Peronospora arabidopsidis</name>
    <dbReference type="NCBI Taxonomy" id="559515"/>
    <lineage>
        <taxon>Eukaryota</taxon>
        <taxon>Sar</taxon>
        <taxon>Stramenopiles</taxon>
        <taxon>Oomycota</taxon>
        <taxon>Peronosporomycetes</taxon>
        <taxon>Peronosporales</taxon>
        <taxon>Peronosporaceae</taxon>
        <taxon>Hyaloperonospora</taxon>
    </lineage>
</organism>
<reference evidence="1" key="2">
    <citation type="submission" date="2015-06" db="UniProtKB">
        <authorList>
            <consortium name="EnsemblProtists"/>
        </authorList>
    </citation>
    <scope>IDENTIFICATION</scope>
    <source>
        <strain evidence="1">Emoy2</strain>
    </source>
</reference>
<dbReference type="EnsemblProtists" id="HpaT801666">
    <property type="protein sequence ID" value="HpaP801666"/>
    <property type="gene ID" value="HpaG801666"/>
</dbReference>
<dbReference type="AlphaFoldDB" id="M4B5W6"/>